<dbReference type="PANTHER" id="PTHR43283">
    <property type="entry name" value="BETA-LACTAMASE-RELATED"/>
    <property type="match status" value="1"/>
</dbReference>
<dbReference type="InterPro" id="IPR012338">
    <property type="entry name" value="Beta-lactam/transpept-like"/>
</dbReference>
<protein>
    <submittedName>
        <fullName evidence="2">Penicillin-binding protein 4</fullName>
    </submittedName>
</protein>
<reference evidence="2 3" key="1">
    <citation type="submission" date="2019-04" db="EMBL/GenBank/DDBJ databases">
        <title>Corynebacterium endometrii sp. nov., isolated from the uterus of a cow with endometritis.</title>
        <authorList>
            <person name="Ballas P."/>
            <person name="Ruckert C."/>
            <person name="Wagener K."/>
            <person name="Drillich M."/>
            <person name="Kaempfer P."/>
            <person name="Busse H.-J."/>
            <person name="Ehling-Schulz M."/>
        </authorList>
    </citation>
    <scope>NUCLEOTIDE SEQUENCE [LARGE SCALE GENOMIC DNA]</scope>
    <source>
        <strain evidence="2 3">LMM-1653</strain>
    </source>
</reference>
<accession>A0A4P7QH17</accession>
<keyword evidence="3" id="KW-1185">Reference proteome</keyword>
<dbReference type="KEGG" id="cee:CENDO_08155"/>
<dbReference type="SUPFAM" id="SSF56601">
    <property type="entry name" value="beta-lactamase/transpeptidase-like"/>
    <property type="match status" value="1"/>
</dbReference>
<sequence>MSAFSDIANWPADNVAGALISGGEVIETVGDTAHRFPVASVTKPVVAYGVMMAVEEGALDLDQAAGPEGSTLRHLLAHASGVGFDSRELEKGVEEKRIYSSAGYEWAAELVEEATGIEFPEYLRLGIFEPLGMDNTALEEAAGHGLVSTVDDLVAFALEVMNPRLLAPETVKEMRTVQFPELRGTVPGYGPFNPCDWGLGFEIKGKKGAKREHWTGNKLSPETVGHFGMSGTYIWIDGDQAMVALTDHDFGDWAKPLWAQTNDEIWAELNA</sequence>
<dbReference type="RefSeq" id="WP_136141576.1">
    <property type="nucleotide sequence ID" value="NZ_CP039247.1"/>
</dbReference>
<evidence type="ECO:0000259" key="1">
    <source>
        <dbReference type="Pfam" id="PF00144"/>
    </source>
</evidence>
<dbReference type="InterPro" id="IPR001466">
    <property type="entry name" value="Beta-lactam-related"/>
</dbReference>
<evidence type="ECO:0000313" key="2">
    <source>
        <dbReference type="EMBL" id="QCB28903.1"/>
    </source>
</evidence>
<dbReference type="EMBL" id="CP039247">
    <property type="protein sequence ID" value="QCB28903.1"/>
    <property type="molecule type" value="Genomic_DNA"/>
</dbReference>
<dbReference type="OrthoDB" id="3336932at2"/>
<organism evidence="2 3">
    <name type="scientific">Corynebacterium endometrii</name>
    <dbReference type="NCBI Taxonomy" id="2488819"/>
    <lineage>
        <taxon>Bacteria</taxon>
        <taxon>Bacillati</taxon>
        <taxon>Actinomycetota</taxon>
        <taxon>Actinomycetes</taxon>
        <taxon>Mycobacteriales</taxon>
        <taxon>Corynebacteriaceae</taxon>
        <taxon>Corynebacterium</taxon>
    </lineage>
</organism>
<dbReference type="Pfam" id="PF00144">
    <property type="entry name" value="Beta-lactamase"/>
    <property type="match status" value="1"/>
</dbReference>
<feature type="domain" description="Beta-lactamase-related" evidence="1">
    <location>
        <begin position="31"/>
        <end position="243"/>
    </location>
</feature>
<dbReference type="PANTHER" id="PTHR43283:SF15">
    <property type="entry name" value="CONSERVED PROTEIN"/>
    <property type="match status" value="1"/>
</dbReference>
<dbReference type="InterPro" id="IPR050789">
    <property type="entry name" value="Diverse_Enzym_Activities"/>
</dbReference>
<dbReference type="Gene3D" id="3.40.710.10">
    <property type="entry name" value="DD-peptidase/beta-lactamase superfamily"/>
    <property type="match status" value="1"/>
</dbReference>
<dbReference type="AlphaFoldDB" id="A0A4P7QH17"/>
<name>A0A4P7QH17_9CORY</name>
<proteinExistence type="predicted"/>
<gene>
    <name evidence="2" type="primary">pbpE</name>
    <name evidence="2" type="ORF">CENDO_08155</name>
</gene>
<evidence type="ECO:0000313" key="3">
    <source>
        <dbReference type="Proteomes" id="UP000296352"/>
    </source>
</evidence>
<dbReference type="Proteomes" id="UP000296352">
    <property type="component" value="Chromosome"/>
</dbReference>